<feature type="transmembrane region" description="Helical" evidence="9">
    <location>
        <begin position="297"/>
        <end position="318"/>
    </location>
</feature>
<keyword evidence="4 8" id="KW-0762">Sugar transport</keyword>
<dbReference type="Proteomes" id="UP001199631">
    <property type="component" value="Unassembled WGS sequence"/>
</dbReference>
<feature type="transmembrane region" description="Helical" evidence="9">
    <location>
        <begin position="187"/>
        <end position="207"/>
    </location>
</feature>
<feature type="transmembrane region" description="Helical" evidence="9">
    <location>
        <begin position="393"/>
        <end position="421"/>
    </location>
</feature>
<dbReference type="InterPro" id="IPR004501">
    <property type="entry name" value="PTS_EIIC_3"/>
</dbReference>
<gene>
    <name evidence="11" type="primary">celB</name>
    <name evidence="11" type="ORF">K3T81_02875</name>
</gene>
<dbReference type="RefSeq" id="WP_238018115.1">
    <property type="nucleotide sequence ID" value="NZ_JAIFZM010000002.1"/>
</dbReference>
<evidence type="ECO:0000313" key="12">
    <source>
        <dbReference type="Proteomes" id="UP001199631"/>
    </source>
</evidence>
<evidence type="ECO:0000313" key="11">
    <source>
        <dbReference type="EMBL" id="MCG3418085.1"/>
    </source>
</evidence>
<evidence type="ECO:0000256" key="2">
    <source>
        <dbReference type="ARBA" id="ARBA00022448"/>
    </source>
</evidence>
<feature type="transmembrane region" description="Helical" evidence="9">
    <location>
        <begin position="141"/>
        <end position="166"/>
    </location>
</feature>
<dbReference type="PANTHER" id="PTHR33989">
    <property type="match status" value="1"/>
</dbReference>
<dbReference type="InterPro" id="IPR051088">
    <property type="entry name" value="PTS_Sugar-EIIC/EIIB"/>
</dbReference>
<protein>
    <recommendedName>
        <fullName evidence="8">Permease IIC component</fullName>
    </recommendedName>
</protein>
<evidence type="ECO:0000256" key="3">
    <source>
        <dbReference type="ARBA" id="ARBA00022475"/>
    </source>
</evidence>
<feature type="transmembrane region" description="Helical" evidence="9">
    <location>
        <begin position="227"/>
        <end position="254"/>
    </location>
</feature>
<feature type="transmembrane region" description="Helical" evidence="9">
    <location>
        <begin position="353"/>
        <end position="373"/>
    </location>
</feature>
<sequence>MNRFTKFLEEKFMPVAGRIAGQRHLQSLRDGIILTMPLVIIGSFFLILMFIPIPGYEGFMANTFGDAWKDKLGYPVSATFDIMALVASIGVAYNLALKYKLDGLTAGAISLAAFLLATPYTTMFTPEGSDTAYEVGGVIPAALMGSQGLFVALLIGMLSTEVYRWVVSKNLTIKMPAGVPPSVAKSFVALVPGFAVIAIVWILRLIIEATPFESIHNIVGDLLYTPLSAVGGSLTGSLVAVTLIILLWVAGLHGASIVGGVMDPIWLSKMDENRIAFQDGMAAADLPNIFTKQFFDIFVFMGGSGATFALVIAILFWAKSKQMKQLGRLSVGPGVFNINEPIIFGMPIVLNPLLIIPFLLTPLVIVLTTYIAMSTGLVPKPIGIAVPWTTPPVIGGYLATGSLAGSILQLVNIFIGLLIYLPFFKIWDTMKVKEEKAAEETN</sequence>
<dbReference type="GO" id="GO:0008982">
    <property type="term" value="F:protein-N(PI)-phosphohistidine-sugar phosphotransferase activity"/>
    <property type="evidence" value="ECO:0007669"/>
    <property type="project" value="UniProtKB-UniRule"/>
</dbReference>
<dbReference type="EMBL" id="JAIFZM010000002">
    <property type="protein sequence ID" value="MCG3418085.1"/>
    <property type="molecule type" value="Genomic_DNA"/>
</dbReference>
<accession>A0AAW5B1Q2</accession>
<feature type="transmembrane region" description="Helical" evidence="9">
    <location>
        <begin position="73"/>
        <end position="96"/>
    </location>
</feature>
<feature type="transmembrane region" description="Helical" evidence="9">
    <location>
        <begin position="32"/>
        <end position="53"/>
    </location>
</feature>
<dbReference type="InterPro" id="IPR003352">
    <property type="entry name" value="PTS_EIIC"/>
</dbReference>
<dbReference type="PROSITE" id="PS51105">
    <property type="entry name" value="PTS_EIIC_TYPE_3"/>
    <property type="match status" value="1"/>
</dbReference>
<keyword evidence="11" id="KW-0808">Transferase</keyword>
<evidence type="ECO:0000256" key="7">
    <source>
        <dbReference type="ARBA" id="ARBA00023136"/>
    </source>
</evidence>
<dbReference type="AlphaFoldDB" id="A0AAW5B1Q2"/>
<dbReference type="NCBIfam" id="TIGR00410">
    <property type="entry name" value="lacE"/>
    <property type="match status" value="1"/>
</dbReference>
<name>A0AAW5B1Q2_9BACI</name>
<dbReference type="Pfam" id="PF02378">
    <property type="entry name" value="PTS_EIIC"/>
    <property type="match status" value="1"/>
</dbReference>
<comment type="subcellular location">
    <subcellularLocation>
        <location evidence="1">Cell membrane</location>
        <topology evidence="1">Multi-pass membrane protein</topology>
    </subcellularLocation>
</comment>
<keyword evidence="7 8" id="KW-0472">Membrane</keyword>
<organism evidence="11 12">
    <name type="scientific">Oceanobacillus jordanicus</name>
    <dbReference type="NCBI Taxonomy" id="2867266"/>
    <lineage>
        <taxon>Bacteria</taxon>
        <taxon>Bacillati</taxon>
        <taxon>Bacillota</taxon>
        <taxon>Bacilli</taxon>
        <taxon>Bacillales</taxon>
        <taxon>Bacillaceae</taxon>
        <taxon>Oceanobacillus</taxon>
    </lineage>
</organism>
<evidence type="ECO:0000256" key="1">
    <source>
        <dbReference type="ARBA" id="ARBA00004651"/>
    </source>
</evidence>
<feature type="domain" description="PTS EIIC type-3" evidence="10">
    <location>
        <begin position="8"/>
        <end position="423"/>
    </location>
</feature>
<evidence type="ECO:0000256" key="4">
    <source>
        <dbReference type="ARBA" id="ARBA00022597"/>
    </source>
</evidence>
<dbReference type="PIRSF" id="PIRSF006351">
    <property type="entry name" value="PTS_EIIC-Cellobiose"/>
    <property type="match status" value="1"/>
</dbReference>
<dbReference type="GO" id="GO:1901264">
    <property type="term" value="P:carbohydrate derivative transport"/>
    <property type="evidence" value="ECO:0007669"/>
    <property type="project" value="TreeGrafter"/>
</dbReference>
<dbReference type="GO" id="GO:0009401">
    <property type="term" value="P:phosphoenolpyruvate-dependent sugar phosphotransferase system"/>
    <property type="evidence" value="ECO:0007669"/>
    <property type="project" value="InterPro"/>
</dbReference>
<dbReference type="NCBIfam" id="TIGR00359">
    <property type="entry name" value="cello_pts_IIC"/>
    <property type="match status" value="1"/>
</dbReference>
<dbReference type="GO" id="GO:0005886">
    <property type="term" value="C:plasma membrane"/>
    <property type="evidence" value="ECO:0007669"/>
    <property type="project" value="UniProtKB-SubCell"/>
</dbReference>
<comment type="caution">
    <text evidence="11">The sequence shown here is derived from an EMBL/GenBank/DDBJ whole genome shotgun (WGS) entry which is preliminary data.</text>
</comment>
<dbReference type="InterPro" id="IPR004796">
    <property type="entry name" value="PTS_IIC_cello"/>
</dbReference>
<comment type="function">
    <text evidence="8">The phosphoenolpyruvate-dependent sugar phosphotransferase system (PTS), a major carbohydrate active -transport system, catalyzes the phosphorylation of incoming sugar substrates concomitant with their translocation across the cell membrane.</text>
</comment>
<keyword evidence="5 9" id="KW-0812">Transmembrane</keyword>
<evidence type="ECO:0000256" key="8">
    <source>
        <dbReference type="PIRNR" id="PIRNR006351"/>
    </source>
</evidence>
<evidence type="ECO:0000256" key="5">
    <source>
        <dbReference type="ARBA" id="ARBA00022692"/>
    </source>
</evidence>
<proteinExistence type="predicted"/>
<evidence type="ECO:0000256" key="6">
    <source>
        <dbReference type="ARBA" id="ARBA00022989"/>
    </source>
</evidence>
<keyword evidence="3 8" id="KW-1003">Cell membrane</keyword>
<keyword evidence="2 8" id="KW-0813">Transport</keyword>
<keyword evidence="6 9" id="KW-1133">Transmembrane helix</keyword>
<feature type="transmembrane region" description="Helical" evidence="9">
    <location>
        <begin position="103"/>
        <end position="121"/>
    </location>
</feature>
<keyword evidence="12" id="KW-1185">Reference proteome</keyword>
<dbReference type="PANTHER" id="PTHR33989:SF11">
    <property type="entry name" value="LICHENAN PERMEASE IIC COMPONENT"/>
    <property type="match status" value="1"/>
</dbReference>
<reference evidence="11 12" key="1">
    <citation type="journal article" date="2022" name="Evol. Bioinform. Online">
        <title>Draft Genome Sequence of Oceanobacillus jordanicus Strain GSFE11, a Halotolerant Plant Growth-Promoting Bacterial Endophyte Isolated From the Jordan Valley.</title>
        <authorList>
            <person name="Alhindi T."/>
            <person name="Albdaiwi R."/>
        </authorList>
    </citation>
    <scope>NUCLEOTIDE SEQUENCE [LARGE SCALE GENOMIC DNA]</scope>
    <source>
        <strain evidence="11 12">GSFE11</strain>
    </source>
</reference>
<evidence type="ECO:0000259" key="10">
    <source>
        <dbReference type="PROSITE" id="PS51105"/>
    </source>
</evidence>
<evidence type="ECO:0000256" key="9">
    <source>
        <dbReference type="SAM" id="Phobius"/>
    </source>
</evidence>